<evidence type="ECO:0000256" key="3">
    <source>
        <dbReference type="PROSITE-ProRule" id="PRU00024"/>
    </source>
</evidence>
<dbReference type="AlphaFoldDB" id="Q4T776"/>
<dbReference type="CDD" id="cd19814">
    <property type="entry name" value="Bbox1_RNF207-like"/>
    <property type="match status" value="1"/>
</dbReference>
<feature type="region of interest" description="Disordered" evidence="4">
    <location>
        <begin position="136"/>
        <end position="178"/>
    </location>
</feature>
<feature type="non-terminal residue" evidence="6">
    <location>
        <position position="178"/>
    </location>
</feature>
<feature type="domain" description="B box-type" evidence="5">
    <location>
        <begin position="1"/>
        <end position="38"/>
    </location>
</feature>
<dbReference type="GO" id="GO:0008270">
    <property type="term" value="F:zinc ion binding"/>
    <property type="evidence" value="ECO:0007669"/>
    <property type="project" value="UniProtKB-KW"/>
</dbReference>
<dbReference type="OrthoDB" id="9049620at2759"/>
<keyword evidence="1 3" id="KW-0863">Zinc-finger</keyword>
<reference evidence="6" key="1">
    <citation type="journal article" date="2004" name="Nature">
        <title>Genome duplication in the teleost fish Tetraodon nigroviridis reveals the early vertebrate proto-karyotype.</title>
        <authorList>
            <person name="Jaillon O."/>
            <person name="Aury J.-M."/>
            <person name="Brunet F."/>
            <person name="Petit J.-L."/>
            <person name="Stange-Thomann N."/>
            <person name="Mauceli E."/>
            <person name="Bouneau L."/>
            <person name="Fischer C."/>
            <person name="Ozouf-Costaz C."/>
            <person name="Bernot A."/>
            <person name="Nicaud S."/>
            <person name="Jaffe D."/>
            <person name="Fisher S."/>
            <person name="Lutfalla G."/>
            <person name="Dossat C."/>
            <person name="Segurens B."/>
            <person name="Dasilva C."/>
            <person name="Salanoubat M."/>
            <person name="Levy M."/>
            <person name="Boudet N."/>
            <person name="Castellano S."/>
            <person name="Anthouard V."/>
            <person name="Jubin C."/>
            <person name="Castelli V."/>
            <person name="Katinka M."/>
            <person name="Vacherie B."/>
            <person name="Biemont C."/>
            <person name="Skalli Z."/>
            <person name="Cattolico L."/>
            <person name="Poulain J."/>
            <person name="De Berardinis V."/>
            <person name="Cruaud C."/>
            <person name="Duprat S."/>
            <person name="Brottier P."/>
            <person name="Coutanceau J.-P."/>
            <person name="Gouzy J."/>
            <person name="Parra G."/>
            <person name="Lardier G."/>
            <person name="Chapple C."/>
            <person name="McKernan K.J."/>
            <person name="McEwan P."/>
            <person name="Bosak S."/>
            <person name="Kellis M."/>
            <person name="Volff J.-N."/>
            <person name="Guigo R."/>
            <person name="Zody M.C."/>
            <person name="Mesirov J."/>
            <person name="Lindblad-Toh K."/>
            <person name="Birren B."/>
            <person name="Nusbaum C."/>
            <person name="Kahn D."/>
            <person name="Robinson-Rechavi M."/>
            <person name="Laudet V."/>
            <person name="Schachter V."/>
            <person name="Quetier F."/>
            <person name="Saurin W."/>
            <person name="Scarpelli C."/>
            <person name="Wincker P."/>
            <person name="Lander E.S."/>
            <person name="Weissenbach J."/>
            <person name="Roest Crollius H."/>
        </authorList>
    </citation>
    <scope>NUCLEOTIDE SEQUENCE [LARGE SCALE GENOMIC DNA]</scope>
</reference>
<dbReference type="GO" id="GO:0030544">
    <property type="term" value="F:Hsp70 protein binding"/>
    <property type="evidence" value="ECO:0007669"/>
    <property type="project" value="InterPro"/>
</dbReference>
<dbReference type="PANTHER" id="PTHR22635:SF0">
    <property type="entry name" value="RING FINGER PROTEIN 207"/>
    <property type="match status" value="1"/>
</dbReference>
<dbReference type="PANTHER" id="PTHR22635">
    <property type="entry name" value="RING FINGER PROTEIN 207"/>
    <property type="match status" value="1"/>
</dbReference>
<evidence type="ECO:0000313" key="6">
    <source>
        <dbReference type="EMBL" id="CAF91256.1"/>
    </source>
</evidence>
<feature type="non-terminal residue" evidence="6">
    <location>
        <position position="1"/>
    </location>
</feature>
<dbReference type="GO" id="GO:1901207">
    <property type="term" value="P:regulation of heart looping"/>
    <property type="evidence" value="ECO:0007669"/>
    <property type="project" value="TreeGrafter"/>
</dbReference>
<keyword evidence="2" id="KW-0862">Zinc</keyword>
<dbReference type="InterPro" id="IPR000315">
    <property type="entry name" value="Znf_B-box"/>
</dbReference>
<dbReference type="GO" id="GO:0048471">
    <property type="term" value="C:perinuclear region of cytoplasm"/>
    <property type="evidence" value="ECO:0007669"/>
    <property type="project" value="TreeGrafter"/>
</dbReference>
<dbReference type="GO" id="GO:0055117">
    <property type="term" value="P:regulation of cardiac muscle contraction"/>
    <property type="evidence" value="ECO:0007669"/>
    <property type="project" value="TreeGrafter"/>
</dbReference>
<dbReference type="Gene3D" id="3.30.160.60">
    <property type="entry name" value="Classic Zinc Finger"/>
    <property type="match status" value="1"/>
</dbReference>
<dbReference type="EMBL" id="CAAE01008258">
    <property type="protein sequence ID" value="CAF91256.1"/>
    <property type="molecule type" value="Genomic_DNA"/>
</dbReference>
<dbReference type="KEGG" id="tng:GSTEN00005889G001"/>
<evidence type="ECO:0000256" key="1">
    <source>
        <dbReference type="ARBA" id="ARBA00022771"/>
    </source>
</evidence>
<reference evidence="6" key="2">
    <citation type="submission" date="2004-02" db="EMBL/GenBank/DDBJ databases">
        <authorList>
            <consortium name="Genoscope"/>
            <consortium name="Whitehead Institute Centre for Genome Research"/>
        </authorList>
    </citation>
    <scope>NUCLEOTIDE SEQUENCE</scope>
</reference>
<name>Q4T776_TETNG</name>
<evidence type="ECO:0000256" key="2">
    <source>
        <dbReference type="ARBA" id="ARBA00022833"/>
    </source>
</evidence>
<evidence type="ECO:0000259" key="5">
    <source>
        <dbReference type="PROSITE" id="PS50119"/>
    </source>
</evidence>
<comment type="caution">
    <text evidence="6">The sequence shown here is derived from an EMBL/GenBank/DDBJ whole genome shotgun (WGS) entry which is preliminary data.</text>
</comment>
<evidence type="ECO:0000256" key="4">
    <source>
        <dbReference type="SAM" id="MobiDB-lite"/>
    </source>
</evidence>
<dbReference type="PROSITE" id="PS50119">
    <property type="entry name" value="ZF_BBOX"/>
    <property type="match status" value="1"/>
</dbReference>
<keyword evidence="1 3" id="KW-0479">Metal-binding</keyword>
<accession>Q4T776</accession>
<protein>
    <submittedName>
        <fullName evidence="6">(spotted green pufferfish) hypothetical protein</fullName>
    </submittedName>
</protein>
<dbReference type="InterPro" id="IPR039320">
    <property type="entry name" value="RNF207"/>
</dbReference>
<proteinExistence type="predicted"/>
<organism evidence="6">
    <name type="scientific">Tetraodon nigroviridis</name>
    <name type="common">Spotted green pufferfish</name>
    <name type="synonym">Chelonodon nigroviridis</name>
    <dbReference type="NCBI Taxonomy" id="99883"/>
    <lineage>
        <taxon>Eukaryota</taxon>
        <taxon>Metazoa</taxon>
        <taxon>Chordata</taxon>
        <taxon>Craniata</taxon>
        <taxon>Vertebrata</taxon>
        <taxon>Euteleostomi</taxon>
        <taxon>Actinopterygii</taxon>
        <taxon>Neopterygii</taxon>
        <taxon>Teleostei</taxon>
        <taxon>Neoteleostei</taxon>
        <taxon>Acanthomorphata</taxon>
        <taxon>Eupercaria</taxon>
        <taxon>Tetraodontiformes</taxon>
        <taxon>Tetradontoidea</taxon>
        <taxon>Tetraodontidae</taxon>
        <taxon>Tetraodon</taxon>
    </lineage>
</organism>
<dbReference type="GO" id="GO:0044325">
    <property type="term" value="F:transmembrane transporter binding"/>
    <property type="evidence" value="ECO:0007669"/>
    <property type="project" value="TreeGrafter"/>
</dbReference>
<dbReference type="Pfam" id="PF00643">
    <property type="entry name" value="zf-B_box"/>
    <property type="match status" value="1"/>
</dbReference>
<sequence>QDPGLMYYCNTCSQPLCSSCRELTHSARMFSHHEIVSMAKRTKAKHTKCSLHEEAYILFSTENKSLLCIKCFRDMQVKMVGSLRESRTHCIDIETAYVQGCEMLDQAVLVSLGGLRRALAAPRVNLVPPASIGGEGAADLSTRGHRPAQSHDRRSLSQCGGGRDGNLLPLQQFAGESS</sequence>
<gene>
    <name evidence="6" type="ORF">GSTENG00005889001</name>
</gene>